<protein>
    <recommendedName>
        <fullName evidence="4">DUF3796 domain-containing protein</fullName>
    </recommendedName>
</protein>
<dbReference type="Proteomes" id="UP001600941">
    <property type="component" value="Unassembled WGS sequence"/>
</dbReference>
<feature type="transmembrane region" description="Helical" evidence="1">
    <location>
        <begin position="9"/>
        <end position="27"/>
    </location>
</feature>
<sequence length="143" mass="16930">MTKKERNRHFINISIGCVLFILGITGISDEYYALMACVGGATFFANGVLPFFSNFYYRSPKRRKKYEERLHKRKINYIDERKKFLRDKAAHVSYMFMWMILLLLAFILTLLKVEWWVAAMLAGLSVLQYLIASVAFFYLERKM</sequence>
<evidence type="ECO:0000313" key="3">
    <source>
        <dbReference type="Proteomes" id="UP001600941"/>
    </source>
</evidence>
<evidence type="ECO:0008006" key="4">
    <source>
        <dbReference type="Google" id="ProtNLM"/>
    </source>
</evidence>
<evidence type="ECO:0000313" key="2">
    <source>
        <dbReference type="EMBL" id="GAA6500200.1"/>
    </source>
</evidence>
<comment type="caution">
    <text evidence="2">The sequence shown here is derived from an EMBL/GenBank/DDBJ whole genome shotgun (WGS) entry which is preliminary data.</text>
</comment>
<keyword evidence="3" id="KW-1185">Reference proteome</keyword>
<dbReference type="RefSeq" id="WP_033139592.1">
    <property type="nucleotide sequence ID" value="NZ_AP031413.1"/>
</dbReference>
<keyword evidence="1" id="KW-0472">Membrane</keyword>
<feature type="transmembrane region" description="Helical" evidence="1">
    <location>
        <begin position="33"/>
        <end position="57"/>
    </location>
</feature>
<feature type="transmembrane region" description="Helical" evidence="1">
    <location>
        <begin position="91"/>
        <end position="111"/>
    </location>
</feature>
<keyword evidence="1" id="KW-1133">Transmembrane helix</keyword>
<feature type="transmembrane region" description="Helical" evidence="1">
    <location>
        <begin position="117"/>
        <end position="139"/>
    </location>
</feature>
<evidence type="ECO:0000256" key="1">
    <source>
        <dbReference type="SAM" id="Phobius"/>
    </source>
</evidence>
<organism evidence="2 3">
    <name type="scientific">Blautia parvula</name>
    <dbReference type="NCBI Taxonomy" id="2877527"/>
    <lineage>
        <taxon>Bacteria</taxon>
        <taxon>Bacillati</taxon>
        <taxon>Bacillota</taxon>
        <taxon>Clostridia</taxon>
        <taxon>Lachnospirales</taxon>
        <taxon>Lachnospiraceae</taxon>
        <taxon>Blautia</taxon>
    </lineage>
</organism>
<accession>A0ABQ0BUL4</accession>
<keyword evidence="1" id="KW-0812">Transmembrane</keyword>
<gene>
    <name evidence="2" type="ORF">K340107D12_30160</name>
</gene>
<name>A0ABQ0BUL4_9FIRM</name>
<dbReference type="EMBL" id="BAABZQ010000001">
    <property type="protein sequence ID" value="GAA6500200.1"/>
    <property type="molecule type" value="Genomic_DNA"/>
</dbReference>
<proteinExistence type="predicted"/>
<reference evidence="2 3" key="1">
    <citation type="submission" date="2024-04" db="EMBL/GenBank/DDBJ databases">
        <title>Defined microbial consortia suppress multidrug-resistant proinflammatory Enterobacteriaceae via ecological control.</title>
        <authorList>
            <person name="Furuichi M."/>
            <person name="Kawaguchi T."/>
            <person name="Pust M."/>
            <person name="Yasuma K."/>
            <person name="Plichta D."/>
            <person name="Hasegawa N."/>
            <person name="Ohya T."/>
            <person name="Bhattarai S."/>
            <person name="Sasajima S."/>
            <person name="Aoto Y."/>
            <person name="Tuganbaev T."/>
            <person name="Yaginuma M."/>
            <person name="Ueda M."/>
            <person name="Okahashi N."/>
            <person name="Amafuji K."/>
            <person name="Kiridooshi Y."/>
            <person name="Sugita K."/>
            <person name="Strazar M."/>
            <person name="Skelly A."/>
            <person name="Suda W."/>
            <person name="Hattori M."/>
            <person name="Nakamoto N."/>
            <person name="Caballero S."/>
            <person name="Norman J."/>
            <person name="Olle B."/>
            <person name="Tanoue T."/>
            <person name="Arita M."/>
            <person name="Bucci V."/>
            <person name="Atarashi K."/>
            <person name="Xavier R."/>
            <person name="Honda K."/>
        </authorList>
    </citation>
    <scope>NUCLEOTIDE SEQUENCE [LARGE SCALE GENOMIC DNA]</scope>
    <source>
        <strain evidence="3">k34-0107-D12</strain>
    </source>
</reference>